<dbReference type="Ensembl" id="ENSHCOT00000005086.1">
    <property type="protein sequence ID" value="ENSHCOP00000005608.1"/>
    <property type="gene ID" value="ENSHCOG00000007292.1"/>
</dbReference>
<dbReference type="GO" id="GO:0003729">
    <property type="term" value="F:mRNA binding"/>
    <property type="evidence" value="ECO:0007669"/>
    <property type="project" value="TreeGrafter"/>
</dbReference>
<evidence type="ECO:0000256" key="1">
    <source>
        <dbReference type="SAM" id="MobiDB-lite"/>
    </source>
</evidence>
<proteinExistence type="predicted"/>
<dbReference type="Gene3D" id="3.40.50.11980">
    <property type="match status" value="1"/>
</dbReference>
<dbReference type="InterPro" id="IPR051101">
    <property type="entry name" value="ZC3H12/N4BP1_RNase_Reg"/>
</dbReference>
<evidence type="ECO:0000313" key="4">
    <source>
        <dbReference type="Proteomes" id="UP000264820"/>
    </source>
</evidence>
<reference evidence="3" key="1">
    <citation type="submission" date="2025-08" db="UniProtKB">
        <authorList>
            <consortium name="Ensembl"/>
        </authorList>
    </citation>
    <scope>IDENTIFICATION</scope>
</reference>
<protein>
    <recommendedName>
        <fullName evidence="2">RNase NYN domain-containing protein</fullName>
    </recommendedName>
</protein>
<reference evidence="3" key="2">
    <citation type="submission" date="2025-09" db="UniProtKB">
        <authorList>
            <consortium name="Ensembl"/>
        </authorList>
    </citation>
    <scope>IDENTIFICATION</scope>
</reference>
<dbReference type="InterPro" id="IPR021869">
    <property type="entry name" value="RNase_Zc3h12_NYN"/>
</dbReference>
<accession>A0A3Q2XLX7</accession>
<dbReference type="AlphaFoldDB" id="A0A3Q2XLX7"/>
<feature type="domain" description="RNase NYN" evidence="2">
    <location>
        <begin position="1"/>
        <end position="62"/>
    </location>
</feature>
<evidence type="ECO:0000259" key="2">
    <source>
        <dbReference type="Pfam" id="PF11977"/>
    </source>
</evidence>
<dbReference type="PANTHER" id="PTHR12876:SF35">
    <property type="entry name" value="LD08718P-RELATED"/>
    <property type="match status" value="1"/>
</dbReference>
<dbReference type="Pfam" id="PF11977">
    <property type="entry name" value="RNase_Zc3h12a"/>
    <property type="match status" value="1"/>
</dbReference>
<name>A0A3Q2XLX7_HIPCM</name>
<feature type="region of interest" description="Disordered" evidence="1">
    <location>
        <begin position="49"/>
        <end position="88"/>
    </location>
</feature>
<keyword evidence="4" id="KW-1185">Reference proteome</keyword>
<dbReference type="PANTHER" id="PTHR12876">
    <property type="entry name" value="N4BP1-RELATED"/>
    <property type="match status" value="1"/>
</dbReference>
<dbReference type="GO" id="GO:0005634">
    <property type="term" value="C:nucleus"/>
    <property type="evidence" value="ECO:0007669"/>
    <property type="project" value="TreeGrafter"/>
</dbReference>
<dbReference type="GeneTree" id="ENSGT00940000155107"/>
<evidence type="ECO:0000313" key="3">
    <source>
        <dbReference type="Ensembl" id="ENSHCOP00000005608.1"/>
    </source>
</evidence>
<dbReference type="GO" id="GO:0036464">
    <property type="term" value="C:cytoplasmic ribonucleoprotein granule"/>
    <property type="evidence" value="ECO:0007669"/>
    <property type="project" value="TreeGrafter"/>
</dbReference>
<dbReference type="STRING" id="109280.ENSHCOP00000005608"/>
<dbReference type="Proteomes" id="UP000264820">
    <property type="component" value="Unplaced"/>
</dbReference>
<sequence>IVRLAYDIDGIIVSNDNYRDLQMENPQWKKFIEERLLMYTFANDKFMPPDDPLGRNGPNIDDFLRKKRRQPPRSAAPAGLAERGSGRGHRLAGQLRVQTLHPGWAPQHELAPLQLQQRRGQLEPGPRRLLLPFGLPRRHRSKLCENLLLSSQ</sequence>
<dbReference type="GO" id="GO:0004521">
    <property type="term" value="F:RNA endonuclease activity"/>
    <property type="evidence" value="ECO:0007669"/>
    <property type="project" value="TreeGrafter"/>
</dbReference>
<organism evidence="3 4">
    <name type="scientific">Hippocampus comes</name>
    <name type="common">Tiger tail seahorse</name>
    <dbReference type="NCBI Taxonomy" id="109280"/>
    <lineage>
        <taxon>Eukaryota</taxon>
        <taxon>Metazoa</taxon>
        <taxon>Chordata</taxon>
        <taxon>Craniata</taxon>
        <taxon>Vertebrata</taxon>
        <taxon>Euteleostomi</taxon>
        <taxon>Actinopterygii</taxon>
        <taxon>Neopterygii</taxon>
        <taxon>Teleostei</taxon>
        <taxon>Neoteleostei</taxon>
        <taxon>Acanthomorphata</taxon>
        <taxon>Syngnathiaria</taxon>
        <taxon>Syngnathiformes</taxon>
        <taxon>Syngnathoidei</taxon>
        <taxon>Syngnathidae</taxon>
        <taxon>Hippocampus</taxon>
    </lineage>
</organism>